<reference evidence="1 2" key="1">
    <citation type="journal article" date="2022" name="Microbiol. Resour. Announc.">
        <title>Complete Genome Sequence of the Hyperthermophilic and Acidophilic Archaeon Saccharolobus caldissimus Strain HS-3T.</title>
        <authorList>
            <person name="Sakai H.D."/>
            <person name="Kurosawa N."/>
        </authorList>
    </citation>
    <scope>NUCLEOTIDE SEQUENCE [LARGE SCALE GENOMIC DNA]</scope>
    <source>
        <strain evidence="1 2">JCM32116</strain>
    </source>
</reference>
<accession>A0AAQ4CT87</accession>
<dbReference type="KEGG" id="scas:SACC_20350"/>
<dbReference type="InterPro" id="IPR036388">
    <property type="entry name" value="WH-like_DNA-bd_sf"/>
</dbReference>
<evidence type="ECO:0000313" key="2">
    <source>
        <dbReference type="Proteomes" id="UP001319921"/>
    </source>
</evidence>
<dbReference type="PANTHER" id="PTHR33202">
    <property type="entry name" value="ZINC UPTAKE REGULATION PROTEIN"/>
    <property type="match status" value="1"/>
</dbReference>
<dbReference type="AlphaFoldDB" id="A0AAQ4CT87"/>
<name>A0AAQ4CT87_9CREN</name>
<dbReference type="GO" id="GO:0008270">
    <property type="term" value="F:zinc ion binding"/>
    <property type="evidence" value="ECO:0007669"/>
    <property type="project" value="TreeGrafter"/>
</dbReference>
<organism evidence="1 2">
    <name type="scientific">Saccharolobus caldissimus</name>
    <dbReference type="NCBI Taxonomy" id="1702097"/>
    <lineage>
        <taxon>Archaea</taxon>
        <taxon>Thermoproteota</taxon>
        <taxon>Thermoprotei</taxon>
        <taxon>Sulfolobales</taxon>
        <taxon>Sulfolobaceae</taxon>
        <taxon>Saccharolobus</taxon>
    </lineage>
</organism>
<dbReference type="GO" id="GO:1900376">
    <property type="term" value="P:regulation of secondary metabolite biosynthetic process"/>
    <property type="evidence" value="ECO:0007669"/>
    <property type="project" value="TreeGrafter"/>
</dbReference>
<evidence type="ECO:0000313" key="1">
    <source>
        <dbReference type="EMBL" id="BDB99018.1"/>
    </source>
</evidence>
<dbReference type="SUPFAM" id="SSF46785">
    <property type="entry name" value="Winged helix' DNA-binding domain"/>
    <property type="match status" value="1"/>
</dbReference>
<dbReference type="GO" id="GO:0003700">
    <property type="term" value="F:DNA-binding transcription factor activity"/>
    <property type="evidence" value="ECO:0007669"/>
    <property type="project" value="InterPro"/>
</dbReference>
<keyword evidence="2" id="KW-1185">Reference proteome</keyword>
<dbReference type="InterPro" id="IPR002481">
    <property type="entry name" value="FUR"/>
</dbReference>
<dbReference type="CDD" id="cd07153">
    <property type="entry name" value="Fur_like"/>
    <property type="match status" value="1"/>
</dbReference>
<dbReference type="Proteomes" id="UP001319921">
    <property type="component" value="Chromosome"/>
</dbReference>
<dbReference type="GO" id="GO:0000976">
    <property type="term" value="F:transcription cis-regulatory region binding"/>
    <property type="evidence" value="ECO:0007669"/>
    <property type="project" value="TreeGrafter"/>
</dbReference>
<proteinExistence type="predicted"/>
<dbReference type="InterPro" id="IPR036390">
    <property type="entry name" value="WH_DNA-bd_sf"/>
</dbReference>
<dbReference type="GO" id="GO:0045892">
    <property type="term" value="P:negative regulation of DNA-templated transcription"/>
    <property type="evidence" value="ECO:0007669"/>
    <property type="project" value="TreeGrafter"/>
</dbReference>
<dbReference type="EMBL" id="AP025226">
    <property type="protein sequence ID" value="BDB99018.1"/>
    <property type="molecule type" value="Genomic_DNA"/>
</dbReference>
<dbReference type="FunFam" id="1.10.10.10:FF:001101">
    <property type="entry name" value="Ferric-uptake regulator"/>
    <property type="match status" value="1"/>
</dbReference>
<dbReference type="Gene3D" id="1.10.10.10">
    <property type="entry name" value="Winged helix-like DNA-binding domain superfamily/Winged helix DNA-binding domain"/>
    <property type="match status" value="1"/>
</dbReference>
<sequence>MAFRRSFKLLQNRNEYSMEADLANLLRQRNLKVTPQRIAILKLIMKGGHYSGEQIYEELKKTEPSISLSTVYNTLETLKNAGILNSFEANGITWFEINRKPHVNVFCTDSNNIIDLDINIDNLIENLNKSGLDVKNVNVVVYADCSKLEKGIK</sequence>
<gene>
    <name evidence="1" type="ORF">SACC_20350</name>
</gene>
<dbReference type="PANTHER" id="PTHR33202:SF7">
    <property type="entry name" value="FERRIC UPTAKE REGULATION PROTEIN"/>
    <property type="match status" value="1"/>
</dbReference>
<dbReference type="Pfam" id="PF01475">
    <property type="entry name" value="FUR"/>
    <property type="match status" value="1"/>
</dbReference>
<protein>
    <submittedName>
        <fullName evidence="1">Transcriptional repressor</fullName>
    </submittedName>
</protein>